<keyword evidence="4" id="KW-1185">Reference proteome</keyword>
<keyword evidence="2" id="KW-0472">Membrane</keyword>
<accession>A0A371DTC7</accession>
<feature type="compositionally biased region" description="Polar residues" evidence="1">
    <location>
        <begin position="546"/>
        <end position="563"/>
    </location>
</feature>
<feature type="compositionally biased region" description="Low complexity" evidence="1">
    <location>
        <begin position="216"/>
        <end position="228"/>
    </location>
</feature>
<dbReference type="OrthoDB" id="3250803at2759"/>
<dbReference type="EMBL" id="KZ857381">
    <property type="protein sequence ID" value="RDX55800.1"/>
    <property type="molecule type" value="Genomic_DNA"/>
</dbReference>
<feature type="region of interest" description="Disordered" evidence="1">
    <location>
        <begin position="1"/>
        <end position="142"/>
    </location>
</feature>
<dbReference type="Proteomes" id="UP000256964">
    <property type="component" value="Unassembled WGS sequence"/>
</dbReference>
<feature type="compositionally biased region" description="Low complexity" evidence="1">
    <location>
        <begin position="669"/>
        <end position="680"/>
    </location>
</feature>
<sequence length="726" mass="74722">MAGQDASAGTSASVATSVATTQVSQSSASSASAAPSSTPSKTAAPGQEPTPPSSAPSQTDAAPSSLSSPDKAPTTSSVTPAASKPAASGAPSAITSSPNTPTGPARPAAPDSVSATSSASSQVAISSEQVHGVSSSSSSLITSPAQTYSLPVIPIPLPVSTSVAIAPSIPTAPVTTQSTHAVILRPPGTEVVSFESQPVLTPLSQTHAASQAPAEPVTTPVPQSTSSAPAPPSDPSPTSVASSDESSKSASGIQQANAKTPTTTSTVTDKPETTLSTPVFITVTDAKKHTTLSEPPVFTSVGVSTLSDGQLVSVTHVIANPTGIWSITEDSAKSGFFADSKAVAGVFLAIGIVIAAIGLGICFFLRRRRRRTPRFMNSISRPLPMPDNPFEDPRSLSPQPQMRYASGYTDRTLVIAGKDRVIPYRSSFDDEMEQGSVVHGSVSHHAGSNEHLGLGLAGVGANGRRLGGGVRRSSMESRPRNLSGSSSVGVAVTSDHRIDPSYSRKPETSSARSSPSLYPPTLPALAGEDNRSLVDIPLSANNSTTLVSALPSPTSAARVSSPTVRKPVPAHTDLPLQEPIAPTPLTPQQQRAQETKPPVLPPRSPLRRNSTVRSLSRSPPPPPLASIQTQLQKPEGALQHYEPLTPPASFASVSPSTSHSGHAEPPSPGSSTPASANSNPFADPQEQQLVDIGIPPGHEMVRTGKKDTFYTRLNGKQRRPSVEWKH</sequence>
<keyword evidence="2" id="KW-1133">Transmembrane helix</keyword>
<protein>
    <submittedName>
        <fullName evidence="3">Uncharacterized protein</fullName>
    </submittedName>
</protein>
<feature type="compositionally biased region" description="Low complexity" evidence="1">
    <location>
        <begin position="80"/>
        <end position="93"/>
    </location>
</feature>
<feature type="compositionally biased region" description="Polar residues" evidence="1">
    <location>
        <begin position="55"/>
        <end position="79"/>
    </location>
</feature>
<feature type="compositionally biased region" description="Basic and acidic residues" evidence="1">
    <location>
        <begin position="494"/>
        <end position="507"/>
    </location>
</feature>
<keyword evidence="2" id="KW-0812">Transmembrane</keyword>
<feature type="region of interest" description="Disordered" evidence="1">
    <location>
        <begin position="465"/>
        <end position="524"/>
    </location>
</feature>
<evidence type="ECO:0000313" key="3">
    <source>
        <dbReference type="EMBL" id="RDX55800.1"/>
    </source>
</evidence>
<feature type="compositionally biased region" description="Low complexity" evidence="1">
    <location>
        <begin position="1"/>
        <end position="45"/>
    </location>
</feature>
<proteinExistence type="predicted"/>
<feature type="transmembrane region" description="Helical" evidence="2">
    <location>
        <begin position="342"/>
        <end position="365"/>
    </location>
</feature>
<organism evidence="3 4">
    <name type="scientific">Lentinus brumalis</name>
    <dbReference type="NCBI Taxonomy" id="2498619"/>
    <lineage>
        <taxon>Eukaryota</taxon>
        <taxon>Fungi</taxon>
        <taxon>Dikarya</taxon>
        <taxon>Basidiomycota</taxon>
        <taxon>Agaricomycotina</taxon>
        <taxon>Agaricomycetes</taxon>
        <taxon>Polyporales</taxon>
        <taxon>Polyporaceae</taxon>
        <taxon>Lentinus</taxon>
    </lineage>
</organism>
<gene>
    <name evidence="3" type="ORF">OH76DRAFT_1477519</name>
</gene>
<evidence type="ECO:0000256" key="2">
    <source>
        <dbReference type="SAM" id="Phobius"/>
    </source>
</evidence>
<name>A0A371DTC7_9APHY</name>
<dbReference type="STRING" id="139420.A0A371DTC7"/>
<reference evidence="3 4" key="1">
    <citation type="journal article" date="2018" name="Biotechnol. Biofuels">
        <title>Integrative visual omics of the white-rot fungus Polyporus brumalis exposes the biotechnological potential of its oxidative enzymes for delignifying raw plant biomass.</title>
        <authorList>
            <person name="Miyauchi S."/>
            <person name="Rancon A."/>
            <person name="Drula E."/>
            <person name="Hage H."/>
            <person name="Chaduli D."/>
            <person name="Favel A."/>
            <person name="Grisel S."/>
            <person name="Henrissat B."/>
            <person name="Herpoel-Gimbert I."/>
            <person name="Ruiz-Duenas F.J."/>
            <person name="Chevret D."/>
            <person name="Hainaut M."/>
            <person name="Lin J."/>
            <person name="Wang M."/>
            <person name="Pangilinan J."/>
            <person name="Lipzen A."/>
            <person name="Lesage-Meessen L."/>
            <person name="Navarro D."/>
            <person name="Riley R."/>
            <person name="Grigoriev I.V."/>
            <person name="Zhou S."/>
            <person name="Raouche S."/>
            <person name="Rosso M.N."/>
        </authorList>
    </citation>
    <scope>NUCLEOTIDE SEQUENCE [LARGE SCALE GENOMIC DNA]</scope>
    <source>
        <strain evidence="3 4">BRFM 1820</strain>
    </source>
</reference>
<feature type="compositionally biased region" description="Basic and acidic residues" evidence="1">
    <location>
        <begin position="699"/>
        <end position="709"/>
    </location>
</feature>
<feature type="region of interest" description="Disordered" evidence="1">
    <location>
        <begin position="377"/>
        <end position="400"/>
    </location>
</feature>
<feature type="compositionally biased region" description="Polar residues" evidence="1">
    <location>
        <begin position="651"/>
        <end position="660"/>
    </location>
</feature>
<evidence type="ECO:0000256" key="1">
    <source>
        <dbReference type="SAM" id="MobiDB-lite"/>
    </source>
</evidence>
<evidence type="ECO:0000313" key="4">
    <source>
        <dbReference type="Proteomes" id="UP000256964"/>
    </source>
</evidence>
<feature type="region of interest" description="Disordered" evidence="1">
    <location>
        <begin position="202"/>
        <end position="271"/>
    </location>
</feature>
<feature type="compositionally biased region" description="Low complexity" evidence="1">
    <location>
        <begin position="108"/>
        <end position="127"/>
    </location>
</feature>
<dbReference type="AlphaFoldDB" id="A0A371DTC7"/>
<feature type="region of interest" description="Disordered" evidence="1">
    <location>
        <begin position="546"/>
        <end position="726"/>
    </location>
</feature>
<feature type="compositionally biased region" description="Low complexity" evidence="1">
    <location>
        <begin position="236"/>
        <end position="251"/>
    </location>
</feature>